<organism evidence="2 3">
    <name type="scientific">Lentzea rhizosphaerae</name>
    <dbReference type="NCBI Taxonomy" id="2041025"/>
    <lineage>
        <taxon>Bacteria</taxon>
        <taxon>Bacillati</taxon>
        <taxon>Actinomycetota</taxon>
        <taxon>Actinomycetes</taxon>
        <taxon>Pseudonocardiales</taxon>
        <taxon>Pseudonocardiaceae</taxon>
        <taxon>Lentzea</taxon>
    </lineage>
</organism>
<dbReference type="InterPro" id="IPR016181">
    <property type="entry name" value="Acyl_CoA_acyltransferase"/>
</dbReference>
<keyword evidence="2" id="KW-0012">Acyltransferase</keyword>
<evidence type="ECO:0000259" key="1">
    <source>
        <dbReference type="PROSITE" id="PS51186"/>
    </source>
</evidence>
<accession>A0ABV8C325</accession>
<dbReference type="InterPro" id="IPR000182">
    <property type="entry name" value="GNAT_dom"/>
</dbReference>
<dbReference type="RefSeq" id="WP_382377858.1">
    <property type="nucleotide sequence ID" value="NZ_JBHRZI010000029.1"/>
</dbReference>
<dbReference type="Proteomes" id="UP001595690">
    <property type="component" value="Unassembled WGS sequence"/>
</dbReference>
<name>A0ABV8C325_9PSEU</name>
<dbReference type="Pfam" id="PF13508">
    <property type="entry name" value="Acetyltransf_7"/>
    <property type="match status" value="1"/>
</dbReference>
<proteinExistence type="predicted"/>
<feature type="domain" description="N-acetyltransferase" evidence="1">
    <location>
        <begin position="88"/>
        <end position="226"/>
    </location>
</feature>
<dbReference type="EMBL" id="JBHRZI010000029">
    <property type="protein sequence ID" value="MFC3896309.1"/>
    <property type="molecule type" value="Genomic_DNA"/>
</dbReference>
<reference evidence="3" key="1">
    <citation type="journal article" date="2019" name="Int. J. Syst. Evol. Microbiol.">
        <title>The Global Catalogue of Microorganisms (GCM) 10K type strain sequencing project: providing services to taxonomists for standard genome sequencing and annotation.</title>
        <authorList>
            <consortium name="The Broad Institute Genomics Platform"/>
            <consortium name="The Broad Institute Genome Sequencing Center for Infectious Disease"/>
            <person name="Wu L."/>
            <person name="Ma J."/>
        </authorList>
    </citation>
    <scope>NUCLEOTIDE SEQUENCE [LARGE SCALE GENOMIC DNA]</scope>
    <source>
        <strain evidence="3">CGMCC 4.7405</strain>
    </source>
</reference>
<dbReference type="SUPFAM" id="SSF55729">
    <property type="entry name" value="Acyl-CoA N-acyltransferases (Nat)"/>
    <property type="match status" value="1"/>
</dbReference>
<sequence length="528" mass="57790">MSSSPAGTETLVERWHRGWIAADQLTSHYEDGYLVVDVKRPHRRAEWIATDEANATAVAHRVALKREPTWLSVPTHSPEAVCRAVENAGLVVARPDEAFMRCTLTGHPRPSVPTGYTVEVERTSVIQARILSSTGEEAASGLMAVVGEDAVAHRIWTEPEHRRRGLASVLMGALVHAAVAEGATTGLLFASAEGAHLYARLGWEKVSDLVVARNDRADVQPWVDLGTVARQACLDDTTGLGPDDVVEGEREMEGLFVTDEPGFHLALGEALLGPGRHFGRTLDELRVHLAARSGFTLKKWHQWYVASAAMPTYFERVFALLNEYGVLDSRLSALVAEHHPHFLLSRQVRRWYQAWCKTIGRKPRNPSHNMLPGRDGEVVVASSDSPNYHVSVNTEHADRLVYPTIDVDDVLTYARLRGRPAGPLEKFLRTDLTAPTEVPEGCTVSVTRGEVISVRITRDGELVGSGTIGVHGEDAAPHDISGQFEVVLGVLVDEARKAGARTGFVITAEPGRYQGWTQVSDVVILLKP</sequence>
<comment type="caution">
    <text evidence="2">The sequence shown here is derived from an EMBL/GenBank/DDBJ whole genome shotgun (WGS) entry which is preliminary data.</text>
</comment>
<dbReference type="PROSITE" id="PS51186">
    <property type="entry name" value="GNAT"/>
    <property type="match status" value="1"/>
</dbReference>
<dbReference type="Gene3D" id="3.40.630.30">
    <property type="match status" value="1"/>
</dbReference>
<evidence type="ECO:0000313" key="3">
    <source>
        <dbReference type="Proteomes" id="UP001595690"/>
    </source>
</evidence>
<keyword evidence="2" id="KW-0808">Transferase</keyword>
<dbReference type="EC" id="2.3.1.-" evidence="2"/>
<gene>
    <name evidence="2" type="ORF">ACFOWZ_32935</name>
</gene>
<dbReference type="GO" id="GO:0016746">
    <property type="term" value="F:acyltransferase activity"/>
    <property type="evidence" value="ECO:0007669"/>
    <property type="project" value="UniProtKB-KW"/>
</dbReference>
<keyword evidence="3" id="KW-1185">Reference proteome</keyword>
<protein>
    <submittedName>
        <fullName evidence="2">GNAT family N-acetyltransferase</fullName>
        <ecNumber evidence="2">2.3.1.-</ecNumber>
    </submittedName>
</protein>
<dbReference type="CDD" id="cd04301">
    <property type="entry name" value="NAT_SF"/>
    <property type="match status" value="1"/>
</dbReference>
<evidence type="ECO:0000313" key="2">
    <source>
        <dbReference type="EMBL" id="MFC3896309.1"/>
    </source>
</evidence>